<proteinExistence type="predicted"/>
<dbReference type="PRINTS" id="PR00315">
    <property type="entry name" value="ELONGATNFCT"/>
</dbReference>
<dbReference type="EMBL" id="JAUSTY010000006">
    <property type="protein sequence ID" value="MDQ0165811.1"/>
    <property type="molecule type" value="Genomic_DNA"/>
</dbReference>
<evidence type="ECO:0000256" key="3">
    <source>
        <dbReference type="ARBA" id="ARBA00023134"/>
    </source>
</evidence>
<accession>A0ABT9VXV3</accession>
<evidence type="ECO:0000313" key="6">
    <source>
        <dbReference type="Proteomes" id="UP001235840"/>
    </source>
</evidence>
<keyword evidence="6" id="KW-1185">Reference proteome</keyword>
<dbReference type="Pfam" id="PF00009">
    <property type="entry name" value="GTP_EFTU"/>
    <property type="match status" value="1"/>
</dbReference>
<dbReference type="InterPro" id="IPR000795">
    <property type="entry name" value="T_Tr_GTP-bd_dom"/>
</dbReference>
<evidence type="ECO:0000256" key="1">
    <source>
        <dbReference type="ARBA" id="ARBA00022741"/>
    </source>
</evidence>
<dbReference type="InterPro" id="IPR041095">
    <property type="entry name" value="EFG_II"/>
</dbReference>
<dbReference type="PANTHER" id="PTHR43261:SF1">
    <property type="entry name" value="RIBOSOME-RELEASING FACTOR 2, MITOCHONDRIAL"/>
    <property type="match status" value="1"/>
</dbReference>
<dbReference type="Proteomes" id="UP001235840">
    <property type="component" value="Unassembled WGS sequence"/>
</dbReference>
<dbReference type="InterPro" id="IPR000640">
    <property type="entry name" value="EFG_V-like"/>
</dbReference>
<dbReference type="InterPro" id="IPR031157">
    <property type="entry name" value="G_TR_CS"/>
</dbReference>
<evidence type="ECO:0000256" key="2">
    <source>
        <dbReference type="ARBA" id="ARBA00022917"/>
    </source>
</evidence>
<gene>
    <name evidence="5" type="ORF">J2S11_001712</name>
</gene>
<dbReference type="SMART" id="SM00889">
    <property type="entry name" value="EFG_IV"/>
    <property type="match status" value="1"/>
</dbReference>
<dbReference type="PROSITE" id="PS00301">
    <property type="entry name" value="G_TR_1"/>
    <property type="match status" value="1"/>
</dbReference>
<dbReference type="InterPro" id="IPR020568">
    <property type="entry name" value="Ribosomal_Su5_D2-typ_SF"/>
</dbReference>
<dbReference type="PANTHER" id="PTHR43261">
    <property type="entry name" value="TRANSLATION ELONGATION FACTOR G-RELATED"/>
    <property type="match status" value="1"/>
</dbReference>
<dbReference type="InterPro" id="IPR005225">
    <property type="entry name" value="Small_GTP-bd"/>
</dbReference>
<reference evidence="5 6" key="1">
    <citation type="submission" date="2023-07" db="EMBL/GenBank/DDBJ databases">
        <title>Genomic Encyclopedia of Type Strains, Phase IV (KMG-IV): sequencing the most valuable type-strain genomes for metagenomic binning, comparative biology and taxonomic classification.</title>
        <authorList>
            <person name="Goeker M."/>
        </authorList>
    </citation>
    <scope>NUCLEOTIDE SEQUENCE [LARGE SCALE GENOMIC DNA]</scope>
    <source>
        <strain evidence="5 6">DSM 12751</strain>
    </source>
</reference>
<dbReference type="PRINTS" id="PR01037">
    <property type="entry name" value="TCRTETOQM"/>
</dbReference>
<dbReference type="Pfam" id="PF00679">
    <property type="entry name" value="EFG_C"/>
    <property type="match status" value="1"/>
</dbReference>
<dbReference type="InterPro" id="IPR027417">
    <property type="entry name" value="P-loop_NTPase"/>
</dbReference>
<dbReference type="SUPFAM" id="SSF54211">
    <property type="entry name" value="Ribosomal protein S5 domain 2-like"/>
    <property type="match status" value="1"/>
</dbReference>
<dbReference type="Pfam" id="PF14492">
    <property type="entry name" value="EFG_III"/>
    <property type="match status" value="1"/>
</dbReference>
<dbReference type="InterPro" id="IPR014721">
    <property type="entry name" value="Ribsml_uS5_D2-typ_fold_subgr"/>
</dbReference>
<keyword evidence="2" id="KW-0648">Protein biosynthesis</keyword>
<dbReference type="InterPro" id="IPR005517">
    <property type="entry name" value="Transl_elong_EFG/EF2_IV"/>
</dbReference>
<dbReference type="Pfam" id="PF03764">
    <property type="entry name" value="EFG_IV"/>
    <property type="match status" value="1"/>
</dbReference>
<evidence type="ECO:0000313" key="5">
    <source>
        <dbReference type="EMBL" id="MDQ0165811.1"/>
    </source>
</evidence>
<dbReference type="SUPFAM" id="SSF50447">
    <property type="entry name" value="Translation proteins"/>
    <property type="match status" value="1"/>
</dbReference>
<protein>
    <submittedName>
        <fullName evidence="5">Ribosomal protection tetracycline resistance protein</fullName>
    </submittedName>
</protein>
<keyword evidence="1" id="KW-0547">Nucleotide-binding</keyword>
<dbReference type="Gene3D" id="2.40.30.10">
    <property type="entry name" value="Translation factors"/>
    <property type="match status" value="1"/>
</dbReference>
<name>A0ABT9VXV3_9BACI</name>
<keyword evidence="3" id="KW-0342">GTP-binding</keyword>
<organism evidence="5 6">
    <name type="scientific">Caldalkalibacillus horti</name>
    <dbReference type="NCBI Taxonomy" id="77523"/>
    <lineage>
        <taxon>Bacteria</taxon>
        <taxon>Bacillati</taxon>
        <taxon>Bacillota</taxon>
        <taxon>Bacilli</taxon>
        <taxon>Bacillales</taxon>
        <taxon>Bacillaceae</taxon>
        <taxon>Caldalkalibacillus</taxon>
    </lineage>
</organism>
<dbReference type="SUPFAM" id="SSF54980">
    <property type="entry name" value="EF-G C-terminal domain-like"/>
    <property type="match status" value="2"/>
</dbReference>
<dbReference type="SUPFAM" id="SSF52540">
    <property type="entry name" value="P-loop containing nucleoside triphosphate hydrolases"/>
    <property type="match status" value="1"/>
</dbReference>
<dbReference type="Gene3D" id="3.30.70.870">
    <property type="entry name" value="Elongation Factor G (Translational Gtpase), domain 3"/>
    <property type="match status" value="1"/>
</dbReference>
<dbReference type="NCBIfam" id="TIGR00231">
    <property type="entry name" value="small_GTP"/>
    <property type="match status" value="1"/>
</dbReference>
<dbReference type="Gene3D" id="3.30.230.10">
    <property type="match status" value="1"/>
</dbReference>
<dbReference type="PROSITE" id="PS51722">
    <property type="entry name" value="G_TR_2"/>
    <property type="match status" value="1"/>
</dbReference>
<sequence>MKILNIGVLAHVDAGKTTLTEQILYKSGVIEHAGSVDQGTTITDSLDVERRRGITVKSAAVSFTVNELKVNLIDTPGHADFISEVEHSLSVLDGVILVISAVEGVQAQTRILMQTLKEHRIPTLLFMNKVDRMGADYKQTRDMIKELLDERICEMNEVIHEGHSNVQIEQANPAKAAWIDTLALTNEDLFNIFANDLPIKSERLRAELRLQTKNGNVFPLFAGSAVKGIGVSQLIESLGDFFPVHTQKEEMTKPLSAIVFKVMKDLDGRRNAFIRLFQGSIQLRDEIELSSQSRETIFYKVKQLQILQDGKWMFTDYVAQGDIAILTGGDVKIGDIFGNVSDKMRRFNFHKPPMQVKVSVEYEKDEGALHNALSDLVIESPFLQYIQDKNTKESIIHVFGKIQLEILAETIKQQNDIDVIFSAPKVICIEKPFSTGEEVEYINDSNNPFIATVGLRVEPGVEGSGLQYRLDVELGSLLLSFQRAIKETVIYTLQEGLYGWNVTDIIVTLTHTGYDSVQTTAKDFRSLVPLVLMKALQEAGTNVYEPVHAMQLTLPEYSLSKVLSRLSLLEGTFQEPQYIRNSIHLNGSIPVRTSELLKSDIYSLTSGEGMVALRPGGYMLVQSNIPKNMRRQLNSLNRGEYLLHLNKIK</sequence>
<dbReference type="Gene3D" id="3.40.50.300">
    <property type="entry name" value="P-loop containing nucleotide triphosphate hydrolases"/>
    <property type="match status" value="1"/>
</dbReference>
<evidence type="ECO:0000259" key="4">
    <source>
        <dbReference type="PROSITE" id="PS51722"/>
    </source>
</evidence>
<dbReference type="InterPro" id="IPR009000">
    <property type="entry name" value="Transl_B-barrel_sf"/>
</dbReference>
<dbReference type="RefSeq" id="WP_307393382.1">
    <property type="nucleotide sequence ID" value="NZ_BAAADK010000032.1"/>
</dbReference>
<dbReference type="InterPro" id="IPR035647">
    <property type="entry name" value="EFG_III/V"/>
</dbReference>
<dbReference type="CDD" id="cd04168">
    <property type="entry name" value="TetM_like"/>
    <property type="match status" value="1"/>
</dbReference>
<dbReference type="CDD" id="cd01684">
    <property type="entry name" value="Tet_like_IV"/>
    <property type="match status" value="1"/>
</dbReference>
<feature type="domain" description="Tr-type G" evidence="4">
    <location>
        <begin position="1"/>
        <end position="248"/>
    </location>
</feature>
<comment type="caution">
    <text evidence="5">The sequence shown here is derived from an EMBL/GenBank/DDBJ whole genome shotgun (WGS) entry which is preliminary data.</text>
</comment>